<evidence type="ECO:0000256" key="3">
    <source>
        <dbReference type="ARBA" id="ARBA00022692"/>
    </source>
</evidence>
<evidence type="ECO:0000256" key="6">
    <source>
        <dbReference type="SAM" id="MobiDB-lite"/>
    </source>
</evidence>
<dbReference type="OrthoDB" id="8907274at2759"/>
<evidence type="ECO:0000313" key="10">
    <source>
        <dbReference type="Proteomes" id="UP000799538"/>
    </source>
</evidence>
<evidence type="ECO:0000256" key="7">
    <source>
        <dbReference type="SAM" id="Phobius"/>
    </source>
</evidence>
<dbReference type="GO" id="GO:0006644">
    <property type="term" value="P:phospholipid metabolic process"/>
    <property type="evidence" value="ECO:0007669"/>
    <property type="project" value="InterPro"/>
</dbReference>
<feature type="transmembrane region" description="Helical" evidence="7">
    <location>
        <begin position="272"/>
        <end position="289"/>
    </location>
</feature>
<feature type="transmembrane region" description="Helical" evidence="7">
    <location>
        <begin position="58"/>
        <end position="84"/>
    </location>
</feature>
<dbReference type="GO" id="GO:0046839">
    <property type="term" value="P:phospholipid dephosphorylation"/>
    <property type="evidence" value="ECO:0007669"/>
    <property type="project" value="TreeGrafter"/>
</dbReference>
<dbReference type="CDD" id="cd03390">
    <property type="entry name" value="PAP2_containing_1_like"/>
    <property type="match status" value="1"/>
</dbReference>
<sequence length="410" mass="45502">MALQKGFPWKLVFAYILDWIYVIAIAAVGGGLSFVTPSKRNFSLVDLRISNPYRENEIVSTGLLVVLSLIIPGIIIAAVVTLLFPPPSSFKDLKTWKFWQRKIWEGHVGIIGLALSYAMALTITQVFKLGVGKPRPDFLARCQPDLSDVQDYIRGGSATDISIRWSIVDVGICRQSDANVLEDGFKAYFSGHSSSAFAGLVYLSLWLCVKFNVTFPYVQPYTAHELATAPAEDQATLPTYNNPANIASPRKSVLTDRHPLQLYRKAGAAPPVWGIGIALTPILFAVWIASTRYQEYKHDGFDCISGSLCGVLTAWVSFRMYHNSITRGQTWTWAPRSGDNAFVATSSAIQRMTLHKRGGDSMEMQPGAKDLRHSDEERPSADLDHHEQSRLQQPGPSSQPNYSQYSGRTR</sequence>
<reference evidence="10" key="1">
    <citation type="journal article" date="2020" name="Stud. Mycol.">
        <title>101 Dothideomycetes genomes: A test case for predicting lifestyles and emergence of pathogens.</title>
        <authorList>
            <person name="Haridas S."/>
            <person name="Albert R."/>
            <person name="Binder M."/>
            <person name="Bloem J."/>
            <person name="LaButti K."/>
            <person name="Salamov A."/>
            <person name="Andreopoulos B."/>
            <person name="Baker S."/>
            <person name="Barry K."/>
            <person name="Bills G."/>
            <person name="Bluhm B."/>
            <person name="Cannon C."/>
            <person name="Castanera R."/>
            <person name="Culley D."/>
            <person name="Daum C."/>
            <person name="Ezra D."/>
            <person name="Gonzalez J."/>
            <person name="Henrissat B."/>
            <person name="Kuo A."/>
            <person name="Liang C."/>
            <person name="Lipzen A."/>
            <person name="Lutzoni F."/>
            <person name="Magnuson J."/>
            <person name="Mondo S."/>
            <person name="Nolan M."/>
            <person name="Ohm R."/>
            <person name="Pangilinan J."/>
            <person name="Park H.-J."/>
            <person name="Ramirez L."/>
            <person name="Alfaro M."/>
            <person name="Sun H."/>
            <person name="Tritt A."/>
            <person name="Yoshinaga Y."/>
            <person name="Zwiers L.-H."/>
            <person name="Turgeon B."/>
            <person name="Goodwin S."/>
            <person name="Spatafora J."/>
            <person name="Crous P."/>
            <person name="Grigoriev I."/>
        </authorList>
    </citation>
    <scope>NUCLEOTIDE SEQUENCE [LARGE SCALE GENOMIC DNA]</scope>
    <source>
        <strain evidence="10">CECT 20119</strain>
    </source>
</reference>
<dbReference type="Gene3D" id="1.20.144.10">
    <property type="entry name" value="Phosphatidic acid phosphatase type 2/haloperoxidase"/>
    <property type="match status" value="1"/>
</dbReference>
<evidence type="ECO:0000256" key="5">
    <source>
        <dbReference type="ARBA" id="ARBA00023136"/>
    </source>
</evidence>
<dbReference type="AlphaFoldDB" id="A0A6A6G5Y7"/>
<feature type="compositionally biased region" description="Polar residues" evidence="6">
    <location>
        <begin position="390"/>
        <end position="410"/>
    </location>
</feature>
<keyword evidence="4 7" id="KW-1133">Transmembrane helix</keyword>
<evidence type="ECO:0000259" key="8">
    <source>
        <dbReference type="Pfam" id="PF01569"/>
    </source>
</evidence>
<dbReference type="GO" id="GO:0008195">
    <property type="term" value="F:phosphatidate phosphatase activity"/>
    <property type="evidence" value="ECO:0007669"/>
    <property type="project" value="TreeGrafter"/>
</dbReference>
<name>A0A6A6G5Y7_9PEZI</name>
<dbReference type="SUPFAM" id="SSF48317">
    <property type="entry name" value="Acid phosphatase/Vanadium-dependent haloperoxidase"/>
    <property type="match status" value="1"/>
</dbReference>
<keyword evidence="5 7" id="KW-0472">Membrane</keyword>
<keyword evidence="10" id="KW-1185">Reference proteome</keyword>
<dbReference type="GO" id="GO:0016020">
    <property type="term" value="C:membrane"/>
    <property type="evidence" value="ECO:0007669"/>
    <property type="project" value="UniProtKB-SubCell"/>
</dbReference>
<evidence type="ECO:0000313" key="9">
    <source>
        <dbReference type="EMBL" id="KAF2221181.1"/>
    </source>
</evidence>
<accession>A0A6A6G5Y7</accession>
<feature type="transmembrane region" description="Helical" evidence="7">
    <location>
        <begin position="104"/>
        <end position="127"/>
    </location>
</feature>
<dbReference type="PANTHER" id="PTHR10165:SF154">
    <property type="entry name" value="PAP2 DOMAIN PROTEIN (AFU_ORTHOLOGUE AFUA_1G09730)"/>
    <property type="match status" value="1"/>
</dbReference>
<comment type="similarity">
    <text evidence="2">Belongs to the PA-phosphatase related phosphoesterase family.</text>
</comment>
<evidence type="ECO:0000256" key="2">
    <source>
        <dbReference type="ARBA" id="ARBA00008816"/>
    </source>
</evidence>
<feature type="region of interest" description="Disordered" evidence="6">
    <location>
        <begin position="356"/>
        <end position="410"/>
    </location>
</feature>
<dbReference type="InterPro" id="IPR043216">
    <property type="entry name" value="PAP-like"/>
</dbReference>
<protein>
    <submittedName>
        <fullName evidence="9">PAP2 superfamily-domain-containing protein</fullName>
    </submittedName>
</protein>
<organism evidence="9 10">
    <name type="scientific">Elsinoe ampelina</name>
    <dbReference type="NCBI Taxonomy" id="302913"/>
    <lineage>
        <taxon>Eukaryota</taxon>
        <taxon>Fungi</taxon>
        <taxon>Dikarya</taxon>
        <taxon>Ascomycota</taxon>
        <taxon>Pezizomycotina</taxon>
        <taxon>Dothideomycetes</taxon>
        <taxon>Dothideomycetidae</taxon>
        <taxon>Myriangiales</taxon>
        <taxon>Elsinoaceae</taxon>
        <taxon>Elsinoe</taxon>
    </lineage>
</organism>
<dbReference type="Pfam" id="PF01569">
    <property type="entry name" value="PAP2"/>
    <property type="match status" value="1"/>
</dbReference>
<dbReference type="InterPro" id="IPR000326">
    <property type="entry name" value="PAP2/HPO"/>
</dbReference>
<proteinExistence type="inferred from homology"/>
<gene>
    <name evidence="9" type="ORF">BDZ85DRAFT_321133</name>
</gene>
<evidence type="ECO:0000256" key="4">
    <source>
        <dbReference type="ARBA" id="ARBA00022989"/>
    </source>
</evidence>
<keyword evidence="3 7" id="KW-0812">Transmembrane</keyword>
<comment type="subcellular location">
    <subcellularLocation>
        <location evidence="1">Membrane</location>
        <topology evidence="1">Multi-pass membrane protein</topology>
    </subcellularLocation>
</comment>
<dbReference type="EMBL" id="ML992511">
    <property type="protein sequence ID" value="KAF2221181.1"/>
    <property type="molecule type" value="Genomic_DNA"/>
</dbReference>
<feature type="domain" description="Phosphatidic acid phosphatase type 2/haloperoxidase" evidence="8">
    <location>
        <begin position="112"/>
        <end position="324"/>
    </location>
</feature>
<dbReference type="InterPro" id="IPR036938">
    <property type="entry name" value="PAP2/HPO_sf"/>
</dbReference>
<dbReference type="Proteomes" id="UP000799538">
    <property type="component" value="Unassembled WGS sequence"/>
</dbReference>
<feature type="transmembrane region" description="Helical" evidence="7">
    <location>
        <begin position="12"/>
        <end position="37"/>
    </location>
</feature>
<feature type="transmembrane region" description="Helical" evidence="7">
    <location>
        <begin position="196"/>
        <end position="218"/>
    </location>
</feature>
<feature type="compositionally biased region" description="Basic and acidic residues" evidence="6">
    <location>
        <begin position="369"/>
        <end position="389"/>
    </location>
</feature>
<evidence type="ECO:0000256" key="1">
    <source>
        <dbReference type="ARBA" id="ARBA00004141"/>
    </source>
</evidence>
<dbReference type="PANTHER" id="PTHR10165">
    <property type="entry name" value="LIPID PHOSPHATE PHOSPHATASE"/>
    <property type="match status" value="1"/>
</dbReference>